<evidence type="ECO:0000256" key="8">
    <source>
        <dbReference type="ARBA" id="ARBA00022960"/>
    </source>
</evidence>
<dbReference type="GO" id="GO:0016020">
    <property type="term" value="C:membrane"/>
    <property type="evidence" value="ECO:0007669"/>
    <property type="project" value="UniProtKB-SubCell"/>
</dbReference>
<dbReference type="InterPro" id="IPR003440">
    <property type="entry name" value="Glyco_trans_48_dom"/>
</dbReference>
<keyword evidence="5" id="KW-0328">Glycosyltransferase</keyword>
<dbReference type="InterPro" id="IPR058851">
    <property type="entry name" value="CALS1_helical"/>
</dbReference>
<evidence type="ECO:0000256" key="14">
    <source>
        <dbReference type="SAM" id="Phobius"/>
    </source>
</evidence>
<comment type="caution">
    <text evidence="16">The sequence shown here is derived from an EMBL/GenBank/DDBJ whole genome shotgun (WGS) entry which is preliminary data.</text>
</comment>
<dbReference type="Pfam" id="PF02364">
    <property type="entry name" value="Glucan_synthase"/>
    <property type="match status" value="1"/>
</dbReference>
<feature type="transmembrane region" description="Helical" evidence="14">
    <location>
        <begin position="395"/>
        <end position="414"/>
    </location>
</feature>
<dbReference type="PANTHER" id="PTHR12741:SF7">
    <property type="entry name" value="CALLOSE SYNTHASE 12"/>
    <property type="match status" value="1"/>
</dbReference>
<feature type="transmembrane region" description="Helical" evidence="14">
    <location>
        <begin position="434"/>
        <end position="457"/>
    </location>
</feature>
<dbReference type="Pfam" id="PF14288">
    <property type="entry name" value="FKS1_dom1"/>
    <property type="match status" value="1"/>
</dbReference>
<keyword evidence="17" id="KW-1185">Reference proteome</keyword>
<keyword evidence="9 14" id="KW-1133">Transmembrane helix</keyword>
<dbReference type="EC" id="2.4.1.34" evidence="3"/>
<evidence type="ECO:0000256" key="2">
    <source>
        <dbReference type="ARBA" id="ARBA00009040"/>
    </source>
</evidence>
<dbReference type="EMBL" id="JANQDX010000007">
    <property type="protein sequence ID" value="KAL0921523.1"/>
    <property type="molecule type" value="Genomic_DNA"/>
</dbReference>
<accession>A0ABD0VGA8</accession>
<dbReference type="SMART" id="SM01205">
    <property type="entry name" value="FKS1_dom1"/>
    <property type="match status" value="1"/>
</dbReference>
<dbReference type="Proteomes" id="UP001552299">
    <property type="component" value="Unassembled WGS sequence"/>
</dbReference>
<organism evidence="16 17">
    <name type="scientific">Dendrobium thyrsiflorum</name>
    <name type="common">Pinecone-like raceme dendrobium</name>
    <name type="synonym">Orchid</name>
    <dbReference type="NCBI Taxonomy" id="117978"/>
    <lineage>
        <taxon>Eukaryota</taxon>
        <taxon>Viridiplantae</taxon>
        <taxon>Streptophyta</taxon>
        <taxon>Embryophyta</taxon>
        <taxon>Tracheophyta</taxon>
        <taxon>Spermatophyta</taxon>
        <taxon>Magnoliopsida</taxon>
        <taxon>Liliopsida</taxon>
        <taxon>Asparagales</taxon>
        <taxon>Orchidaceae</taxon>
        <taxon>Epidendroideae</taxon>
        <taxon>Malaxideae</taxon>
        <taxon>Dendrobiinae</taxon>
        <taxon>Dendrobium</taxon>
    </lineage>
</organism>
<evidence type="ECO:0000256" key="4">
    <source>
        <dbReference type="ARBA" id="ARBA00022475"/>
    </source>
</evidence>
<evidence type="ECO:0000256" key="3">
    <source>
        <dbReference type="ARBA" id="ARBA00012589"/>
    </source>
</evidence>
<evidence type="ECO:0000256" key="6">
    <source>
        <dbReference type="ARBA" id="ARBA00022679"/>
    </source>
</evidence>
<keyword evidence="8" id="KW-0133">Cell shape</keyword>
<keyword evidence="11" id="KW-0961">Cell wall biogenesis/degradation</keyword>
<evidence type="ECO:0000313" key="16">
    <source>
        <dbReference type="EMBL" id="KAL0921523.1"/>
    </source>
</evidence>
<name>A0ABD0VGA8_DENTH</name>
<evidence type="ECO:0000256" key="1">
    <source>
        <dbReference type="ARBA" id="ARBA00004651"/>
    </source>
</evidence>
<protein>
    <recommendedName>
        <fullName evidence="12">1,3-beta-glucan synthase</fullName>
        <ecNumber evidence="3">2.4.1.34</ecNumber>
    </recommendedName>
    <alternativeName>
        <fullName evidence="12">1,3-beta-glucan synthase</fullName>
    </alternativeName>
</protein>
<dbReference type="AlphaFoldDB" id="A0ABD0VGA8"/>
<feature type="transmembrane region" description="Helical" evidence="14">
    <location>
        <begin position="497"/>
        <end position="517"/>
    </location>
</feature>
<comment type="subcellular location">
    <subcellularLocation>
        <location evidence="1">Cell membrane</location>
        <topology evidence="1">Multi-pass membrane protein</topology>
    </subcellularLocation>
</comment>
<feature type="transmembrane region" description="Helical" evidence="14">
    <location>
        <begin position="549"/>
        <end position="570"/>
    </location>
</feature>
<feature type="transmembrane region" description="Helical" evidence="14">
    <location>
        <begin position="359"/>
        <end position="383"/>
    </location>
</feature>
<evidence type="ECO:0000256" key="12">
    <source>
        <dbReference type="ARBA" id="ARBA00032165"/>
    </source>
</evidence>
<sequence length="1002" mass="117013">MSLRQRTTRPAGASGAGGRGYGAGGYGAAEGEEAYNIIPIHNLLAEHPALRFPEVRAAMAALRTVGDLRKPPFIGWQEGYDLLDWLGFFFGFQRDNVRNQREHLVLLLANAQMRIQPPPDNIDALDPNVARRLRRKLLKNYTAWCSYLGRKPNVWISDKRRSATAASDYSRRDLLYTALYLLIWGEAANLRFVPECISYIFHHMAMDLNRILEDYIDESTGSPSTPAIIGEEAFLNRVVKPIYATIKAEVDSSRNGTAPHSAWRNYDDINEYFWSRHCFDRLKWPLELSKNFFAIPPDRNRVRKTGFVEQRSFWNLFRSFDRLWVMLILYLQAAIIVAWEGKTYPWENLQSRDVQVRTLTIFITWAGLRFFQSILDAGTQYSLVRRETMWLGVRMVLKSVVAAAWTVVFSILYARAWDQKNRDRRWSTVANQRLVNYLEAAGVFVLPEVIALLLFILPWIRNFLEKTNWRIFYALTWWFQSRIFVGRGLREGLVDNVKYALFWVLLLAVKFTFSYFLQIKPMVSPSKSIYKLHVVDYHWHELFSRTNRFAVFLLWLPVVLVYLMDISIWYSIFSSLAGALVGLFSHIGEIRNVQQLRLRFQFFASAMQFNLMPEVQLFHERGTLRSKFKDAVLRLKLRYGLGRPYNKIESNQVEATRFALIWNEIMATFREEDIISDRELELLELPANSWNIRVIRWPCLLLCNELLLALNQAKELVASDRGHWRKICKNEYRRCAIVEAYDSIKHLLLEIIKKETEEHKIISNLFFGFDDAIGVEKLTADYKMAVLPVIHTKLINLLDQLLKPNKDLNKIVNTLQTLYDVAIRDFPTTKRNMEQLKQAGLAPVRPTASGLLFENAIELPVAEDTNFYRQVRRLHTILTSRDSMNDVPKNLEARRRISFFSNSLFMNMPRAPQVEKMFAFSVLTPYYNEDVLFSKEQLRTENEDGISILFYLQKIYDDEWANFLERMREGMVDEPDIWGEKLRDLRLWASNRARLSVAQSGE</sequence>
<dbReference type="PANTHER" id="PTHR12741">
    <property type="entry name" value="LYST-INTERACTING PROTEIN LIP5 DOPAMINE RESPONSIVE PROTEIN DRG-1"/>
    <property type="match status" value="1"/>
</dbReference>
<gene>
    <name evidence="16" type="ORF">M5K25_008603</name>
</gene>
<evidence type="ECO:0000256" key="10">
    <source>
        <dbReference type="ARBA" id="ARBA00023136"/>
    </source>
</evidence>
<reference evidence="16 17" key="1">
    <citation type="journal article" date="2024" name="Plant Biotechnol. J.">
        <title>Dendrobium thyrsiflorum genome and its molecular insights into genes involved in important horticultural traits.</title>
        <authorList>
            <person name="Chen B."/>
            <person name="Wang J.Y."/>
            <person name="Zheng P.J."/>
            <person name="Li K.L."/>
            <person name="Liang Y.M."/>
            <person name="Chen X.F."/>
            <person name="Zhang C."/>
            <person name="Zhao X."/>
            <person name="He X."/>
            <person name="Zhang G.Q."/>
            <person name="Liu Z.J."/>
            <person name="Xu Q."/>
        </authorList>
    </citation>
    <scope>NUCLEOTIDE SEQUENCE [LARGE SCALE GENOMIC DNA]</scope>
    <source>
        <strain evidence="16">GZMU011</strain>
    </source>
</reference>
<comment type="similarity">
    <text evidence="2">Belongs to the glycosyltransferase 48 family.</text>
</comment>
<dbReference type="GO" id="GO:0008360">
    <property type="term" value="P:regulation of cell shape"/>
    <property type="evidence" value="ECO:0007669"/>
    <property type="project" value="UniProtKB-KW"/>
</dbReference>
<evidence type="ECO:0000256" key="5">
    <source>
        <dbReference type="ARBA" id="ARBA00022676"/>
    </source>
</evidence>
<evidence type="ECO:0000313" key="17">
    <source>
        <dbReference type="Proteomes" id="UP001552299"/>
    </source>
</evidence>
<evidence type="ECO:0000256" key="9">
    <source>
        <dbReference type="ARBA" id="ARBA00022989"/>
    </source>
</evidence>
<keyword evidence="10 14" id="KW-0472">Membrane</keyword>
<comment type="catalytic activity">
    <reaction evidence="13">
        <text>[(1-&gt;3)-beta-D-glucosyl](n) + UDP-alpha-D-glucose = [(1-&gt;3)-beta-D-glucosyl](n+1) + UDP + H(+)</text>
        <dbReference type="Rhea" id="RHEA:21476"/>
        <dbReference type="Rhea" id="RHEA-COMP:11146"/>
        <dbReference type="Rhea" id="RHEA-COMP:14303"/>
        <dbReference type="ChEBI" id="CHEBI:15378"/>
        <dbReference type="ChEBI" id="CHEBI:37671"/>
        <dbReference type="ChEBI" id="CHEBI:58223"/>
        <dbReference type="ChEBI" id="CHEBI:58885"/>
        <dbReference type="EC" id="2.4.1.34"/>
    </reaction>
</comment>
<keyword evidence="7 14" id="KW-0812">Transmembrane</keyword>
<feature type="domain" description="1,3-beta-glucan synthase component FKS1-like" evidence="15">
    <location>
        <begin position="171"/>
        <end position="287"/>
    </location>
</feature>
<proteinExistence type="inferred from homology"/>
<evidence type="ECO:0000256" key="13">
    <source>
        <dbReference type="ARBA" id="ARBA00047777"/>
    </source>
</evidence>
<feature type="transmembrane region" description="Helical" evidence="14">
    <location>
        <begin position="320"/>
        <end position="339"/>
    </location>
</feature>
<keyword evidence="6" id="KW-0808">Transferase</keyword>
<evidence type="ECO:0000259" key="15">
    <source>
        <dbReference type="SMART" id="SM01205"/>
    </source>
</evidence>
<dbReference type="GO" id="GO:0003843">
    <property type="term" value="F:1,3-beta-D-glucan synthase activity"/>
    <property type="evidence" value="ECO:0007669"/>
    <property type="project" value="UniProtKB-EC"/>
</dbReference>
<dbReference type="InterPro" id="IPR026899">
    <property type="entry name" value="FKS1-like_dom1"/>
</dbReference>
<keyword evidence="4" id="KW-1003">Cell membrane</keyword>
<dbReference type="Pfam" id="PF25968">
    <property type="entry name" value="CALS1"/>
    <property type="match status" value="1"/>
</dbReference>
<evidence type="ECO:0000256" key="11">
    <source>
        <dbReference type="ARBA" id="ARBA00023316"/>
    </source>
</evidence>
<evidence type="ECO:0000256" key="7">
    <source>
        <dbReference type="ARBA" id="ARBA00022692"/>
    </source>
</evidence>